<evidence type="ECO:0000256" key="1">
    <source>
        <dbReference type="SAM" id="Phobius"/>
    </source>
</evidence>
<feature type="transmembrane region" description="Helical" evidence="1">
    <location>
        <begin position="156"/>
        <end position="176"/>
    </location>
</feature>
<evidence type="ECO:0008006" key="4">
    <source>
        <dbReference type="Google" id="ProtNLM"/>
    </source>
</evidence>
<feature type="transmembrane region" description="Helical" evidence="1">
    <location>
        <begin position="214"/>
        <end position="239"/>
    </location>
</feature>
<keyword evidence="1" id="KW-0472">Membrane</keyword>
<dbReference type="Pfam" id="PF19540">
    <property type="entry name" value="DUF6064"/>
    <property type="match status" value="1"/>
</dbReference>
<dbReference type="HOGENOM" id="CLU_078435_0_0_10"/>
<dbReference type="OrthoDB" id="1000920at2"/>
<reference evidence="2 3" key="1">
    <citation type="journal article" date="2011" name="Stand. Genomic Sci.">
        <title>Non-contiguous finished genome sequence of Bacteroides coprosuis type strain (PC139).</title>
        <authorList>
            <person name="Land M."/>
            <person name="Held B."/>
            <person name="Gronow S."/>
            <person name="Abt B."/>
            <person name="Lucas S."/>
            <person name="Del Rio T.G."/>
            <person name="Nolan M."/>
            <person name="Tice H."/>
            <person name="Cheng J.F."/>
            <person name="Pitluck S."/>
            <person name="Liolios K."/>
            <person name="Pagani I."/>
            <person name="Ivanova N."/>
            <person name="Mavromatis K."/>
            <person name="Mikhailova N."/>
            <person name="Pati A."/>
            <person name="Tapia R."/>
            <person name="Han C."/>
            <person name="Goodwin L."/>
            <person name="Chen A."/>
            <person name="Palaniappan K."/>
            <person name="Hauser L."/>
            <person name="Brambilla E.M."/>
            <person name="Rohde M."/>
            <person name="Goker M."/>
            <person name="Detter J.C."/>
            <person name="Woyke T."/>
            <person name="Bristow J."/>
            <person name="Eisen J.A."/>
            <person name="Markowitz V."/>
            <person name="Hugenholtz P."/>
            <person name="Kyrpides N.C."/>
            <person name="Klenk H.P."/>
            <person name="Lapidus A."/>
        </authorList>
    </citation>
    <scope>NUCLEOTIDE SEQUENCE [LARGE SCALE GENOMIC DNA]</scope>
    <source>
        <strain evidence="2 3">DSM 18011</strain>
    </source>
</reference>
<dbReference type="Proteomes" id="UP000018439">
    <property type="component" value="Chromosome"/>
</dbReference>
<keyword evidence="1" id="KW-1133">Transmembrane helix</keyword>
<feature type="transmembrane region" description="Helical" evidence="1">
    <location>
        <begin position="73"/>
        <end position="90"/>
    </location>
</feature>
<dbReference type="AlphaFoldDB" id="F3ZUT9"/>
<proteinExistence type="predicted"/>
<name>F3ZUT9_9BACE</name>
<protein>
    <recommendedName>
        <fullName evidence="4">Transmembrane protein</fullName>
    </recommendedName>
</protein>
<organism evidence="2 3">
    <name type="scientific">Bacteroides coprosuis DSM 18011</name>
    <dbReference type="NCBI Taxonomy" id="679937"/>
    <lineage>
        <taxon>Bacteria</taxon>
        <taxon>Pseudomonadati</taxon>
        <taxon>Bacteroidota</taxon>
        <taxon>Bacteroidia</taxon>
        <taxon>Bacteroidales</taxon>
        <taxon>Bacteroidaceae</taxon>
        <taxon>Bacteroides</taxon>
    </lineage>
</organism>
<feature type="transmembrane region" description="Helical" evidence="1">
    <location>
        <begin position="182"/>
        <end position="202"/>
    </location>
</feature>
<sequence>MDIFWTTIANYNSETWLYQVIILLIGFILTTLLIKKPSKKMDIAMKLYLAGVFTWISLVYYDHYCAPRGYSNILTFFWILIAGTWVWDAIKGYTTFAKNEKYNTLGYLLMIMPFIYPLLSMARGLTFPAMTSPLLPCSVTTFTIGLLLLRSQKVNMFIVLFLCHWSLIGLTKTYFYNIPEDFLLVAASIPAIYLFFKEYFLQDLHKDTKPNAKYINLLLMAVCLGIGIVLTVTLIGQVVNNQILYY</sequence>
<feature type="transmembrane region" description="Helical" evidence="1">
    <location>
        <begin position="125"/>
        <end position="149"/>
    </location>
</feature>
<dbReference type="EMBL" id="CM001167">
    <property type="protein sequence ID" value="EGJ71399.1"/>
    <property type="molecule type" value="Genomic_DNA"/>
</dbReference>
<feature type="transmembrane region" description="Helical" evidence="1">
    <location>
        <begin position="102"/>
        <end position="119"/>
    </location>
</feature>
<feature type="transmembrane region" description="Helical" evidence="1">
    <location>
        <begin position="43"/>
        <end position="61"/>
    </location>
</feature>
<evidence type="ECO:0000313" key="2">
    <source>
        <dbReference type="EMBL" id="EGJ71399.1"/>
    </source>
</evidence>
<gene>
    <name evidence="2" type="ORF">Bcop_1195</name>
</gene>
<feature type="transmembrane region" description="Helical" evidence="1">
    <location>
        <begin position="16"/>
        <end position="34"/>
    </location>
</feature>
<dbReference type="InterPro" id="IPR045708">
    <property type="entry name" value="DUF6064"/>
</dbReference>
<evidence type="ECO:0000313" key="3">
    <source>
        <dbReference type="Proteomes" id="UP000018439"/>
    </source>
</evidence>
<dbReference type="STRING" id="679937.Bcop_1195"/>
<keyword evidence="3" id="KW-1185">Reference proteome</keyword>
<dbReference type="eggNOG" id="ENOG502ZB4X">
    <property type="taxonomic scope" value="Bacteria"/>
</dbReference>
<keyword evidence="1" id="KW-0812">Transmembrane</keyword>
<accession>F3ZUT9</accession>